<evidence type="ECO:0000313" key="3">
    <source>
        <dbReference type="Proteomes" id="UP001154282"/>
    </source>
</evidence>
<feature type="compositionally biased region" description="Polar residues" evidence="1">
    <location>
        <begin position="370"/>
        <end position="388"/>
    </location>
</feature>
<feature type="region of interest" description="Disordered" evidence="1">
    <location>
        <begin position="465"/>
        <end position="499"/>
    </location>
</feature>
<feature type="compositionally biased region" description="Low complexity" evidence="1">
    <location>
        <begin position="432"/>
        <end position="444"/>
    </location>
</feature>
<reference evidence="2" key="1">
    <citation type="submission" date="2022-08" db="EMBL/GenBank/DDBJ databases">
        <authorList>
            <person name="Gutierrez-Valencia J."/>
        </authorList>
    </citation>
    <scope>NUCLEOTIDE SEQUENCE</scope>
</reference>
<comment type="caution">
    <text evidence="2">The sequence shown here is derived from an EMBL/GenBank/DDBJ whole genome shotgun (WGS) entry which is preliminary data.</text>
</comment>
<dbReference type="AlphaFoldDB" id="A0AAV0KPF8"/>
<dbReference type="GO" id="GO:0055028">
    <property type="term" value="C:cortical microtubule"/>
    <property type="evidence" value="ECO:0007669"/>
    <property type="project" value="TreeGrafter"/>
</dbReference>
<dbReference type="PANTHER" id="PTHR31949:SF2">
    <property type="entry name" value="OS05G0480600 PROTEIN"/>
    <property type="match status" value="1"/>
</dbReference>
<feature type="compositionally biased region" description="Polar residues" evidence="1">
    <location>
        <begin position="139"/>
        <end position="158"/>
    </location>
</feature>
<feature type="compositionally biased region" description="Low complexity" evidence="1">
    <location>
        <begin position="306"/>
        <end position="331"/>
    </location>
</feature>
<feature type="compositionally biased region" description="Low complexity" evidence="1">
    <location>
        <begin position="160"/>
        <end position="243"/>
    </location>
</feature>
<feature type="compositionally biased region" description="Low complexity" evidence="1">
    <location>
        <begin position="250"/>
        <end position="265"/>
    </location>
</feature>
<dbReference type="PANTHER" id="PTHR31949">
    <property type="entry name" value="GASTRIC MUCIN-LIKE PROTEIN"/>
    <property type="match status" value="1"/>
</dbReference>
<feature type="compositionally biased region" description="Low complexity" evidence="1">
    <location>
        <begin position="273"/>
        <end position="290"/>
    </location>
</feature>
<organism evidence="2 3">
    <name type="scientific">Linum tenue</name>
    <dbReference type="NCBI Taxonomy" id="586396"/>
    <lineage>
        <taxon>Eukaryota</taxon>
        <taxon>Viridiplantae</taxon>
        <taxon>Streptophyta</taxon>
        <taxon>Embryophyta</taxon>
        <taxon>Tracheophyta</taxon>
        <taxon>Spermatophyta</taxon>
        <taxon>Magnoliopsida</taxon>
        <taxon>eudicotyledons</taxon>
        <taxon>Gunneridae</taxon>
        <taxon>Pentapetalae</taxon>
        <taxon>rosids</taxon>
        <taxon>fabids</taxon>
        <taxon>Malpighiales</taxon>
        <taxon>Linaceae</taxon>
        <taxon>Linum</taxon>
    </lineage>
</organism>
<proteinExistence type="predicted"/>
<feature type="region of interest" description="Disordered" evidence="1">
    <location>
        <begin position="105"/>
        <end position="449"/>
    </location>
</feature>
<evidence type="ECO:0000256" key="1">
    <source>
        <dbReference type="SAM" id="MobiDB-lite"/>
    </source>
</evidence>
<dbReference type="EMBL" id="CAMGYJ010000005">
    <property type="protein sequence ID" value="CAI0423587.1"/>
    <property type="molecule type" value="Genomic_DNA"/>
</dbReference>
<accession>A0AAV0KPF8</accession>
<sequence>MSRSNFRESLVGGGGGGRTLLAASHHLHRRGHSLNSLTKDSDENLDLFSRNRRSFSLTPSDDPSDATSIKLGRLSLGSAKVAPKPGIDDLLASIEGGKNDYDWLLTPPGTPLFPSTDANESSQPPPPVVAPRNSAAGLSRSTSTTKASRLSVSQSESYHSTRPARSSSVTRSSTTASQFTSYSSNRSPSSILNTSSTSVSSYIRPSSPLTRSPSIGRPSTPSGRSSTSRPSTPSRVRTSPSVSLPERSRPSQPSRPSTPTSSRPQIPANLNNAPAARSSSRPSTPTRRAPVSSISPVSTSGGRPMSSGRTSAPSSRPSSPGPRVRAPAQQPVVPPDFPLDTPPNLRTTLPERPLSAGRSRPGAAIGGRGTQDSAASNANVPRRNSSPIVTRGRVSEPPGRGRISSNGHAADVLESRRSTHGSSDSGSRRTLKSSSSSSSTSADSTGFGRTISKKSLDMAIRHMDIRNGAGGSRPLTGTTLFPQSIRGGPAKTQSQSQTVRSSTALEAAALVNGNGHHLRNGEVVENGTYATGRHMETGNHHQGNEGRQFGRLGEGDVYESSRYDAMLLKEDVKNMNWLHSIDDKFDQGSIFDHGFEPLPEPFAPL</sequence>
<dbReference type="GO" id="GO:0043622">
    <property type="term" value="P:cortical microtubule organization"/>
    <property type="evidence" value="ECO:0007669"/>
    <property type="project" value="TreeGrafter"/>
</dbReference>
<feature type="compositionally biased region" description="Pro residues" evidence="1">
    <location>
        <begin position="332"/>
        <end position="341"/>
    </location>
</feature>
<name>A0AAV0KPF8_9ROSI</name>
<gene>
    <name evidence="2" type="ORF">LITE_LOCUS19574</name>
</gene>
<dbReference type="Proteomes" id="UP001154282">
    <property type="component" value="Unassembled WGS sequence"/>
</dbReference>
<feature type="compositionally biased region" description="Polar residues" evidence="1">
    <location>
        <begin position="292"/>
        <end position="301"/>
    </location>
</feature>
<evidence type="ECO:0000313" key="2">
    <source>
        <dbReference type="EMBL" id="CAI0423587.1"/>
    </source>
</evidence>
<protein>
    <submittedName>
        <fullName evidence="2">Uncharacterized protein</fullName>
    </submittedName>
</protein>
<keyword evidence="3" id="KW-1185">Reference proteome</keyword>